<evidence type="ECO:0000256" key="2">
    <source>
        <dbReference type="ARBA" id="ARBA00022741"/>
    </source>
</evidence>
<comment type="caution">
    <text evidence="5">The sequence shown here is derived from an EMBL/GenBank/DDBJ whole genome shotgun (WGS) entry which is preliminary data.</text>
</comment>
<dbReference type="GO" id="GO:0005737">
    <property type="term" value="C:cytoplasm"/>
    <property type="evidence" value="ECO:0007669"/>
    <property type="project" value="TreeGrafter"/>
</dbReference>
<dbReference type="PANTHER" id="PTHR10218:SF367">
    <property type="entry name" value="GUANINE NUCLEOTIDE-BINDING PROTEIN G(F) SUBUNIT ALPHA"/>
    <property type="match status" value="1"/>
</dbReference>
<dbReference type="GO" id="GO:0031683">
    <property type="term" value="F:G-protein beta/gamma-subunit complex binding"/>
    <property type="evidence" value="ECO:0007669"/>
    <property type="project" value="InterPro"/>
</dbReference>
<keyword evidence="3 4" id="KW-0342">GTP-binding</keyword>
<dbReference type="GO" id="GO:0007191">
    <property type="term" value="P:adenylate cyclase-activating dopamine receptor signaling pathway"/>
    <property type="evidence" value="ECO:0007669"/>
    <property type="project" value="TreeGrafter"/>
</dbReference>
<evidence type="ECO:0000313" key="5">
    <source>
        <dbReference type="EMBL" id="TPP54576.1"/>
    </source>
</evidence>
<keyword evidence="2 4" id="KW-0547">Nucleotide-binding</keyword>
<dbReference type="Pfam" id="PF00503">
    <property type="entry name" value="G-alpha"/>
    <property type="match status" value="1"/>
</dbReference>
<dbReference type="GO" id="GO:0005834">
    <property type="term" value="C:heterotrimeric G-protein complex"/>
    <property type="evidence" value="ECO:0007669"/>
    <property type="project" value="TreeGrafter"/>
</dbReference>
<name>A0A504Y1N4_FASGI</name>
<dbReference type="GO" id="GO:0001664">
    <property type="term" value="F:G protein-coupled receptor binding"/>
    <property type="evidence" value="ECO:0007669"/>
    <property type="project" value="TreeGrafter"/>
</dbReference>
<dbReference type="AlphaFoldDB" id="A0A504Y1N4"/>
<evidence type="ECO:0000256" key="1">
    <source>
        <dbReference type="ARBA" id="ARBA00011356"/>
    </source>
</evidence>
<evidence type="ECO:0000256" key="3">
    <source>
        <dbReference type="ARBA" id="ARBA00023134"/>
    </source>
</evidence>
<evidence type="ECO:0000256" key="4">
    <source>
        <dbReference type="PIRSR" id="PIRSR601019-1"/>
    </source>
</evidence>
<dbReference type="STRING" id="46835.A0A504Y1N4"/>
<protein>
    <submittedName>
        <fullName evidence="5">Uncharacterized protein</fullName>
    </submittedName>
</protein>
<dbReference type="GO" id="GO:0007606">
    <property type="term" value="P:sensory perception of chemical stimulus"/>
    <property type="evidence" value="ECO:0007669"/>
    <property type="project" value="TreeGrafter"/>
</dbReference>
<reference evidence="5 6" key="1">
    <citation type="submission" date="2019-04" db="EMBL/GenBank/DDBJ databases">
        <title>Annotation for the trematode Fasciola gigantica.</title>
        <authorList>
            <person name="Choi Y.-J."/>
        </authorList>
    </citation>
    <scope>NUCLEOTIDE SEQUENCE [LARGE SCALE GENOMIC DNA]</scope>
    <source>
        <strain evidence="5">Uganda_cow_1</strain>
    </source>
</reference>
<dbReference type="Gene3D" id="1.10.400.10">
    <property type="entry name" value="GI Alpha 1, domain 2-like"/>
    <property type="match status" value="1"/>
</dbReference>
<gene>
    <name evidence="5" type="ORF">FGIG_05169</name>
</gene>
<dbReference type="Proteomes" id="UP000316759">
    <property type="component" value="Unassembled WGS sequence"/>
</dbReference>
<feature type="binding site" evidence="4">
    <location>
        <begin position="99"/>
        <end position="100"/>
    </location>
    <ligand>
        <name>GTP</name>
        <dbReference type="ChEBI" id="CHEBI:37565"/>
    </ligand>
</feature>
<proteinExistence type="predicted"/>
<organism evidence="5 6">
    <name type="scientific">Fasciola gigantica</name>
    <name type="common">Giant liver fluke</name>
    <dbReference type="NCBI Taxonomy" id="46835"/>
    <lineage>
        <taxon>Eukaryota</taxon>
        <taxon>Metazoa</taxon>
        <taxon>Spiralia</taxon>
        <taxon>Lophotrochozoa</taxon>
        <taxon>Platyhelminthes</taxon>
        <taxon>Trematoda</taxon>
        <taxon>Digenea</taxon>
        <taxon>Plagiorchiida</taxon>
        <taxon>Echinostomata</taxon>
        <taxon>Echinostomatoidea</taxon>
        <taxon>Fasciolidae</taxon>
        <taxon>Fasciola</taxon>
    </lineage>
</organism>
<dbReference type="GO" id="GO:0003924">
    <property type="term" value="F:GTPase activity"/>
    <property type="evidence" value="ECO:0007669"/>
    <property type="project" value="InterPro"/>
</dbReference>
<sequence length="128" mass="14871">MQCAYTNKKFSSDREKLEFVPAIKRNIRDAILSVLGGMRVLGIDYEQSKNAIVAQQFLESSLVDECNFTESFFEQVDTLWRDKGIQTAYMKSSEYQLIDSAKYFLDRIPVIRKKGYIPSDQVYSEYPL</sequence>
<dbReference type="OrthoDB" id="5817230at2759"/>
<dbReference type="GO" id="GO:0005525">
    <property type="term" value="F:GTP binding"/>
    <property type="evidence" value="ECO:0007669"/>
    <property type="project" value="UniProtKB-KW"/>
</dbReference>
<dbReference type="EMBL" id="SUNJ01015515">
    <property type="protein sequence ID" value="TPP54576.1"/>
    <property type="molecule type" value="Genomic_DNA"/>
</dbReference>
<dbReference type="PROSITE" id="PS51882">
    <property type="entry name" value="G_ALPHA"/>
    <property type="match status" value="1"/>
</dbReference>
<dbReference type="PANTHER" id="PTHR10218">
    <property type="entry name" value="GTP-BINDING PROTEIN ALPHA SUBUNIT"/>
    <property type="match status" value="1"/>
</dbReference>
<accession>A0A504Y1N4</accession>
<keyword evidence="6" id="KW-1185">Reference proteome</keyword>
<dbReference type="SUPFAM" id="SSF47895">
    <property type="entry name" value="Transducin (alpha subunit), insertion domain"/>
    <property type="match status" value="1"/>
</dbReference>
<dbReference type="InterPro" id="IPR001019">
    <property type="entry name" value="Gprotein_alpha_su"/>
</dbReference>
<comment type="subunit">
    <text evidence="1">G proteins are composed of 3 units; alpha, beta and gamma. The alpha chain contains the guanine nucleotide binding site.</text>
</comment>
<dbReference type="InterPro" id="IPR011025">
    <property type="entry name" value="GproteinA_insert"/>
</dbReference>
<evidence type="ECO:0000313" key="6">
    <source>
        <dbReference type="Proteomes" id="UP000316759"/>
    </source>
</evidence>